<feature type="region of interest" description="Disordered" evidence="7">
    <location>
        <begin position="293"/>
        <end position="312"/>
    </location>
</feature>
<sequence>MNPGNKPERSTLNMDSASKPDDSDATLRRPMNAFLLFCKRHRSIVKNGHPWLDNRSCTKMLADMWAVLDWDEKTKYLQLARECKLAFMKAHPNYKWCGSSKQNAKGSSPTMRTRNRSPSKHVHKPGSGVWSPDSWSQHKAPSSSSQISAGKLADPCDMGGLSLLLLAGEQTMSKSTPVSQPEAKTSPSPQSPKSKLFEFAEMCSDQLDLECKPTQPTSHDEPPPLYKNDYNANFTLIDETSCKKVTGGKLETFGGENQTVHPPNRATSCATDPISHEQKMNVFCTGETTDNDWIQSPAKDTPVTNGSKNPPRLTKNVEVEPWYSSCQQSDKFSTLGSTVPCSTDEDHCDDVLDLPSSSDGGDWMEEQGIRRTSSRSCKGRLYREFVMEGMLESLQRPERPFNCKKSWKQPDGSSLSDGDDVVFEPNPDKPRRGSRRKIRERTVSGCGSLPNSLDYDYGEIDVEARLACLPQYSPDQFKPKGKCHRLKKSTCLYKNATFIKKEGKSSPRRASKEQSSGFCSSRRDQLAGSRKRKAPKSSILHLTLSDRDRSCQVSAGICSNLGQFVISNHQQIRERGVSSSCKSSSDVSKQPSQIQTTRNKASSGESVSVSGIETSAYVSPVIVDSHHLPRTTSHVITAASSMHRSVLTVS</sequence>
<dbReference type="Pfam" id="PF00505">
    <property type="entry name" value="HMG_box"/>
    <property type="match status" value="1"/>
</dbReference>
<dbReference type="Gene3D" id="1.10.30.10">
    <property type="entry name" value="High mobility group box domain"/>
    <property type="match status" value="1"/>
</dbReference>
<organism evidence="9 10">
    <name type="scientific">Acanthaster planci</name>
    <name type="common">Crown-of-thorns starfish</name>
    <dbReference type="NCBI Taxonomy" id="133434"/>
    <lineage>
        <taxon>Eukaryota</taxon>
        <taxon>Metazoa</taxon>
        <taxon>Echinodermata</taxon>
        <taxon>Eleutherozoa</taxon>
        <taxon>Asterozoa</taxon>
        <taxon>Asteroidea</taxon>
        <taxon>Valvatacea</taxon>
        <taxon>Valvatida</taxon>
        <taxon>Acanthasteridae</taxon>
        <taxon>Acanthaster</taxon>
    </lineage>
</organism>
<evidence type="ECO:0000259" key="8">
    <source>
        <dbReference type="PROSITE" id="PS50118"/>
    </source>
</evidence>
<dbReference type="PROSITE" id="PS50118">
    <property type="entry name" value="HMG_BOX_2"/>
    <property type="match status" value="1"/>
</dbReference>
<evidence type="ECO:0000256" key="3">
    <source>
        <dbReference type="ARBA" id="ARBA00023125"/>
    </source>
</evidence>
<feature type="compositionally biased region" description="Low complexity" evidence="7">
    <location>
        <begin position="577"/>
        <end position="593"/>
    </location>
</feature>
<dbReference type="InterPro" id="IPR009071">
    <property type="entry name" value="HMG_box_dom"/>
</dbReference>
<protein>
    <submittedName>
        <fullName evidence="10">Uncharacterized protein LOC110982057</fullName>
    </submittedName>
</protein>
<feature type="region of interest" description="Disordered" evidence="7">
    <location>
        <begin position="172"/>
        <end position="193"/>
    </location>
</feature>
<dbReference type="GeneID" id="110982057"/>
<evidence type="ECO:0000313" key="9">
    <source>
        <dbReference type="Proteomes" id="UP000694845"/>
    </source>
</evidence>
<dbReference type="CDD" id="cd21989">
    <property type="entry name" value="HMG-box_HBP2"/>
    <property type="match status" value="1"/>
</dbReference>
<feature type="domain" description="HMG box" evidence="8">
    <location>
        <begin position="27"/>
        <end position="95"/>
    </location>
</feature>
<dbReference type="InterPro" id="IPR052412">
    <property type="entry name" value="CC-Dev_Transcription_Reg"/>
</dbReference>
<dbReference type="AlphaFoldDB" id="A0A8B7YTT3"/>
<feature type="region of interest" description="Disordered" evidence="7">
    <location>
        <begin position="401"/>
        <end position="439"/>
    </location>
</feature>
<evidence type="ECO:0000313" key="10">
    <source>
        <dbReference type="RefSeq" id="XP_022095890.1"/>
    </source>
</evidence>
<evidence type="ECO:0000256" key="2">
    <source>
        <dbReference type="ARBA" id="ARBA00023015"/>
    </source>
</evidence>
<feature type="region of interest" description="Disordered" evidence="7">
    <location>
        <begin position="576"/>
        <end position="606"/>
    </location>
</feature>
<dbReference type="InterPro" id="IPR049523">
    <property type="entry name" value="BBX_HMG-box"/>
</dbReference>
<accession>A0A8B7YTT3</accession>
<gene>
    <name evidence="10" type="primary">LOC110982057</name>
</gene>
<dbReference type="GO" id="GO:0000977">
    <property type="term" value="F:RNA polymerase II transcription regulatory region sequence-specific DNA binding"/>
    <property type="evidence" value="ECO:0007669"/>
    <property type="project" value="TreeGrafter"/>
</dbReference>
<evidence type="ECO:0000256" key="5">
    <source>
        <dbReference type="ARBA" id="ARBA00023242"/>
    </source>
</evidence>
<name>A0A8B7YTT3_ACAPL</name>
<dbReference type="InterPro" id="IPR036910">
    <property type="entry name" value="HMG_box_dom_sf"/>
</dbReference>
<dbReference type="OrthoDB" id="2377365at2759"/>
<dbReference type="SMART" id="SM00398">
    <property type="entry name" value="HMG"/>
    <property type="match status" value="1"/>
</dbReference>
<keyword evidence="4" id="KW-0804">Transcription</keyword>
<dbReference type="GO" id="GO:0005634">
    <property type="term" value="C:nucleus"/>
    <property type="evidence" value="ECO:0007669"/>
    <property type="project" value="UniProtKB-UniRule"/>
</dbReference>
<dbReference type="SUPFAM" id="SSF47095">
    <property type="entry name" value="HMG-box"/>
    <property type="match status" value="1"/>
</dbReference>
<feature type="compositionally biased region" description="Low complexity" evidence="7">
    <location>
        <begin position="184"/>
        <end position="193"/>
    </location>
</feature>
<keyword evidence="5 6" id="KW-0539">Nucleus</keyword>
<dbReference type="GO" id="GO:0000981">
    <property type="term" value="F:DNA-binding transcription factor activity, RNA polymerase II-specific"/>
    <property type="evidence" value="ECO:0007669"/>
    <property type="project" value="TreeGrafter"/>
</dbReference>
<feature type="compositionally biased region" description="Polar residues" evidence="7">
    <location>
        <begin position="172"/>
        <end position="183"/>
    </location>
</feature>
<feature type="region of interest" description="Disordered" evidence="7">
    <location>
        <begin position="502"/>
        <end position="536"/>
    </location>
</feature>
<evidence type="ECO:0000256" key="6">
    <source>
        <dbReference type="PROSITE-ProRule" id="PRU00267"/>
    </source>
</evidence>
<feature type="region of interest" description="Disordered" evidence="7">
    <location>
        <begin position="98"/>
        <end position="151"/>
    </location>
</feature>
<keyword evidence="3 6" id="KW-0238">DNA-binding</keyword>
<dbReference type="PANTHER" id="PTHR13059:SF10">
    <property type="entry name" value="HMG BOX TRANSCRIPTION FACTOR BBX"/>
    <property type="match status" value="1"/>
</dbReference>
<dbReference type="Proteomes" id="UP000694845">
    <property type="component" value="Unplaced"/>
</dbReference>
<feature type="compositionally biased region" description="Polar residues" evidence="7">
    <location>
        <begin position="133"/>
        <end position="148"/>
    </location>
</feature>
<dbReference type="PANTHER" id="PTHR13059">
    <property type="entry name" value="HMG-BOX TRANSCRIPTION FACTOR BBX"/>
    <property type="match status" value="1"/>
</dbReference>
<keyword evidence="1" id="KW-0597">Phosphoprotein</keyword>
<reference evidence="10" key="1">
    <citation type="submission" date="2025-08" db="UniProtKB">
        <authorList>
            <consortium name="RefSeq"/>
        </authorList>
    </citation>
    <scope>IDENTIFICATION</scope>
</reference>
<evidence type="ECO:0000256" key="7">
    <source>
        <dbReference type="SAM" id="MobiDB-lite"/>
    </source>
</evidence>
<dbReference type="RefSeq" id="XP_022095890.1">
    <property type="nucleotide sequence ID" value="XM_022240198.1"/>
</dbReference>
<proteinExistence type="predicted"/>
<feature type="region of interest" description="Disordered" evidence="7">
    <location>
        <begin position="1"/>
        <end position="26"/>
    </location>
</feature>
<evidence type="ECO:0000256" key="4">
    <source>
        <dbReference type="ARBA" id="ARBA00023163"/>
    </source>
</evidence>
<feature type="DNA-binding region" description="HMG box" evidence="6">
    <location>
        <begin position="27"/>
        <end position="95"/>
    </location>
</feature>
<keyword evidence="2" id="KW-0805">Transcription regulation</keyword>
<evidence type="ECO:0000256" key="1">
    <source>
        <dbReference type="ARBA" id="ARBA00022553"/>
    </source>
</evidence>
<feature type="compositionally biased region" description="Polar residues" evidence="7">
    <location>
        <begin position="99"/>
        <end position="112"/>
    </location>
</feature>
<keyword evidence="9" id="KW-1185">Reference proteome</keyword>
<dbReference type="KEGG" id="aplc:110982057"/>
<feature type="compositionally biased region" description="Basic residues" evidence="7">
    <location>
        <begin position="113"/>
        <end position="124"/>
    </location>
</feature>
<dbReference type="OMA" id="NRSCTKM"/>